<dbReference type="SMART" id="SM00423">
    <property type="entry name" value="PSI"/>
    <property type="match status" value="2"/>
</dbReference>
<reference evidence="6" key="1">
    <citation type="submission" date="2021-01" db="EMBL/GenBank/DDBJ databases">
        <title>A chromosome-scale assembly of European eel, Anguilla anguilla.</title>
        <authorList>
            <person name="Henkel C."/>
            <person name="Jong-Raadsen S.A."/>
            <person name="Dufour S."/>
            <person name="Weltzien F.-A."/>
            <person name="Palstra A.P."/>
            <person name="Pelster B."/>
            <person name="Spaink H.P."/>
            <person name="Van Den Thillart G.E."/>
            <person name="Jansen H."/>
            <person name="Zahm M."/>
            <person name="Klopp C."/>
            <person name="Cedric C."/>
            <person name="Louis A."/>
            <person name="Berthelot C."/>
            <person name="Parey E."/>
            <person name="Roest Crollius H."/>
            <person name="Montfort J."/>
            <person name="Robinson-Rechavi M."/>
            <person name="Bucao C."/>
            <person name="Bouchez O."/>
            <person name="Gislard M."/>
            <person name="Lluch J."/>
            <person name="Milhes M."/>
            <person name="Lampietro C."/>
            <person name="Lopez Roques C."/>
            <person name="Donnadieu C."/>
            <person name="Braasch I."/>
            <person name="Desvignes T."/>
            <person name="Postlethwait J."/>
            <person name="Bobe J."/>
            <person name="Guiguen Y."/>
            <person name="Dirks R."/>
        </authorList>
    </citation>
    <scope>NUCLEOTIDE SEQUENCE</scope>
    <source>
        <strain evidence="6">Tag_6206</strain>
        <tissue evidence="6">Liver</tissue>
    </source>
</reference>
<gene>
    <name evidence="6" type="ORF">ANANG_G00228140</name>
</gene>
<dbReference type="InterPro" id="IPR013783">
    <property type="entry name" value="Ig-like_fold"/>
</dbReference>
<dbReference type="InterPro" id="IPR041019">
    <property type="entry name" value="TIG1_plexin"/>
</dbReference>
<evidence type="ECO:0000256" key="4">
    <source>
        <dbReference type="ARBA" id="ARBA00023180"/>
    </source>
</evidence>
<keyword evidence="3" id="KW-1015">Disulfide bond</keyword>
<dbReference type="InterPro" id="IPR031148">
    <property type="entry name" value="Plexin"/>
</dbReference>
<dbReference type="InterPro" id="IPR016201">
    <property type="entry name" value="PSI"/>
</dbReference>
<proteinExistence type="predicted"/>
<dbReference type="AlphaFoldDB" id="A0A9D3LXN6"/>
<evidence type="ECO:0000256" key="1">
    <source>
        <dbReference type="ARBA" id="ARBA00004370"/>
    </source>
</evidence>
<dbReference type="GO" id="GO:0017154">
    <property type="term" value="F:semaphorin receptor activity"/>
    <property type="evidence" value="ECO:0007669"/>
    <property type="project" value="InterPro"/>
</dbReference>
<dbReference type="GO" id="GO:0030334">
    <property type="term" value="P:regulation of cell migration"/>
    <property type="evidence" value="ECO:0007669"/>
    <property type="project" value="TreeGrafter"/>
</dbReference>
<dbReference type="SUPFAM" id="SSF103575">
    <property type="entry name" value="Plexin repeat"/>
    <property type="match status" value="1"/>
</dbReference>
<name>A0A9D3LXN6_ANGAN</name>
<keyword evidence="7" id="KW-1185">Reference proteome</keyword>
<organism evidence="6 7">
    <name type="scientific">Anguilla anguilla</name>
    <name type="common">European freshwater eel</name>
    <name type="synonym">Muraena anguilla</name>
    <dbReference type="NCBI Taxonomy" id="7936"/>
    <lineage>
        <taxon>Eukaryota</taxon>
        <taxon>Metazoa</taxon>
        <taxon>Chordata</taxon>
        <taxon>Craniata</taxon>
        <taxon>Vertebrata</taxon>
        <taxon>Euteleostomi</taxon>
        <taxon>Actinopterygii</taxon>
        <taxon>Neopterygii</taxon>
        <taxon>Teleostei</taxon>
        <taxon>Anguilliformes</taxon>
        <taxon>Anguillidae</taxon>
        <taxon>Anguilla</taxon>
    </lineage>
</organism>
<protein>
    <recommendedName>
        <fullName evidence="5">PSI domain-containing protein</fullName>
    </recommendedName>
</protein>
<keyword evidence="2" id="KW-0472">Membrane</keyword>
<evidence type="ECO:0000313" key="7">
    <source>
        <dbReference type="Proteomes" id="UP001044222"/>
    </source>
</evidence>
<feature type="domain" description="PSI" evidence="5">
    <location>
        <begin position="193"/>
        <end position="233"/>
    </location>
</feature>
<dbReference type="InterPro" id="IPR036352">
    <property type="entry name" value="Semap_dom_sf"/>
</dbReference>
<dbReference type="PANTHER" id="PTHR22625:SF32">
    <property type="entry name" value="PLEXIN-A3"/>
    <property type="match status" value="1"/>
</dbReference>
<dbReference type="EMBL" id="JAFIRN010000012">
    <property type="protein sequence ID" value="KAG5838862.1"/>
    <property type="molecule type" value="Genomic_DNA"/>
</dbReference>
<dbReference type="FunFam" id="2.60.40.10:FF:000329">
    <property type="entry name" value="Plexin A4"/>
    <property type="match status" value="1"/>
</dbReference>
<feature type="domain" description="PSI" evidence="5">
    <location>
        <begin position="46"/>
        <end position="96"/>
    </location>
</feature>
<sequence length="236" mass="26351">MRNALLYETVPVVEGSPIQRDMVFSPDYLHIYLLSDKQVSREPVESCGQYHTCGTCLGSGDPHCGWCVLHNKCSRQDACEKWAEPQRFNVELDQCVDISVTPNNMSVTSSSIQLSVKVRNVPNLSAGVTCVFEDLSESQGEVLSKGQIFCMSPSLRDVPALTQGYGDKRVVRLSLKSKETGRIFISTDFIFYNCSVLQSCLSCVSSPFPCNWCKYRHICTNNLGYRGPTCECKVFI</sequence>
<accession>A0A9D3LXN6</accession>
<dbReference type="GO" id="GO:0007411">
    <property type="term" value="P:axon guidance"/>
    <property type="evidence" value="ECO:0007669"/>
    <property type="project" value="UniProtKB-ARBA"/>
</dbReference>
<dbReference type="Proteomes" id="UP001044222">
    <property type="component" value="Chromosome 12"/>
</dbReference>
<dbReference type="GO" id="GO:0002116">
    <property type="term" value="C:semaphorin receptor complex"/>
    <property type="evidence" value="ECO:0007669"/>
    <property type="project" value="TreeGrafter"/>
</dbReference>
<dbReference type="Pfam" id="PF24479">
    <property type="entry name" value="PSI_PlexinA-B"/>
    <property type="match status" value="1"/>
</dbReference>
<evidence type="ECO:0000256" key="3">
    <source>
        <dbReference type="ARBA" id="ARBA00023157"/>
    </source>
</evidence>
<evidence type="ECO:0000259" key="5">
    <source>
        <dbReference type="SMART" id="SM00423"/>
    </source>
</evidence>
<dbReference type="PANTHER" id="PTHR22625">
    <property type="entry name" value="PLEXIN"/>
    <property type="match status" value="1"/>
</dbReference>
<dbReference type="SUPFAM" id="SSF101912">
    <property type="entry name" value="Sema domain"/>
    <property type="match status" value="1"/>
</dbReference>
<comment type="caution">
    <text evidence="6">The sequence shown here is derived from an EMBL/GenBank/DDBJ whole genome shotgun (WGS) entry which is preliminary data.</text>
</comment>
<dbReference type="Pfam" id="PF17960">
    <property type="entry name" value="TIG_plexin"/>
    <property type="match status" value="1"/>
</dbReference>
<dbReference type="Gene3D" id="2.60.40.10">
    <property type="entry name" value="Immunoglobulins"/>
    <property type="match status" value="1"/>
</dbReference>
<evidence type="ECO:0000256" key="2">
    <source>
        <dbReference type="ARBA" id="ARBA00023136"/>
    </source>
</evidence>
<evidence type="ECO:0000313" key="6">
    <source>
        <dbReference type="EMBL" id="KAG5838862.1"/>
    </source>
</evidence>
<dbReference type="InterPro" id="IPR015943">
    <property type="entry name" value="WD40/YVTN_repeat-like_dom_sf"/>
</dbReference>
<dbReference type="GO" id="GO:0005886">
    <property type="term" value="C:plasma membrane"/>
    <property type="evidence" value="ECO:0007669"/>
    <property type="project" value="TreeGrafter"/>
</dbReference>
<dbReference type="Pfam" id="PF01437">
    <property type="entry name" value="PSI"/>
    <property type="match status" value="1"/>
</dbReference>
<dbReference type="InterPro" id="IPR002165">
    <property type="entry name" value="Plexin_repeat"/>
</dbReference>
<keyword evidence="4" id="KW-0325">Glycoprotein</keyword>
<comment type="subcellular location">
    <subcellularLocation>
        <location evidence="1">Membrane</location>
    </subcellularLocation>
</comment>
<dbReference type="Gene3D" id="2.130.10.10">
    <property type="entry name" value="YVTN repeat-like/Quinoprotein amine dehydrogenase"/>
    <property type="match status" value="1"/>
</dbReference>